<gene>
    <name evidence="1" type="ORF">SAMN05192543_11426</name>
</gene>
<reference evidence="1 2" key="1">
    <citation type="submission" date="2016-10" db="EMBL/GenBank/DDBJ databases">
        <authorList>
            <person name="de Groot N.N."/>
        </authorList>
    </citation>
    <scope>NUCLEOTIDE SEQUENCE [LARGE SCALE GENOMIC DNA]</scope>
    <source>
        <strain evidence="1 2">LMG 23650</strain>
    </source>
</reference>
<dbReference type="OrthoDB" id="9101651at2"/>
<dbReference type="AlphaFoldDB" id="A0A1I3VP65"/>
<organism evidence="1 2">
    <name type="scientific">Paraburkholderia megapolitana</name>
    <dbReference type="NCBI Taxonomy" id="420953"/>
    <lineage>
        <taxon>Bacteria</taxon>
        <taxon>Pseudomonadati</taxon>
        <taxon>Pseudomonadota</taxon>
        <taxon>Betaproteobacteria</taxon>
        <taxon>Burkholderiales</taxon>
        <taxon>Burkholderiaceae</taxon>
        <taxon>Paraburkholderia</taxon>
    </lineage>
</organism>
<dbReference type="PROSITE" id="PS51257">
    <property type="entry name" value="PROKAR_LIPOPROTEIN"/>
    <property type="match status" value="1"/>
</dbReference>
<keyword evidence="2" id="KW-1185">Reference proteome</keyword>
<proteinExistence type="predicted"/>
<sequence length="251" mass="25091">MKRLITAASAAAIVLTGCGGGGGGDGKGNNNTPAATPTAAGEYTGFTSDNRAVDTTVLDTGAVYVQYGGVGQPNAFAGFMVGTVQSSGGALSGGSGFDYNLEGQGTNAVTMTGTYAAKQTLDAAVAYSNGTKITTHQSYETNFDQTPSLQALAGNYSGYASGAASQAPATFAIDAAGRVTGSEANGCAFTGTVTPHARGNIFDMSVQFGATACTYAGQTATGIVMIWNPGVLHAMLQTPSKTGVLFLAKQQ</sequence>
<protein>
    <recommendedName>
        <fullName evidence="3">Transferrin-binding protein B C-lobe/N-lobe beta barrel domain-containing protein</fullName>
    </recommendedName>
</protein>
<name>A0A1I3VP65_9BURK</name>
<evidence type="ECO:0000313" key="2">
    <source>
        <dbReference type="Proteomes" id="UP000199548"/>
    </source>
</evidence>
<evidence type="ECO:0000313" key="1">
    <source>
        <dbReference type="EMBL" id="SFJ96096.1"/>
    </source>
</evidence>
<dbReference type="RefSeq" id="WP_143098176.1">
    <property type="nucleotide sequence ID" value="NZ_CP041745.1"/>
</dbReference>
<dbReference type="EMBL" id="FOQU01000014">
    <property type="protein sequence ID" value="SFJ96096.1"/>
    <property type="molecule type" value="Genomic_DNA"/>
</dbReference>
<dbReference type="Proteomes" id="UP000199548">
    <property type="component" value="Unassembled WGS sequence"/>
</dbReference>
<accession>A0A1I3VP65</accession>
<evidence type="ECO:0008006" key="3">
    <source>
        <dbReference type="Google" id="ProtNLM"/>
    </source>
</evidence>